<sequence>MAVPQVHQTIAQRKEEVVPEVLVGISNSQTASGIGQEGGSGEATGVKSNVLIEQENVMEGEESEEETNPSLETFSEGAQESSGSDTECELPNAQVQKRPAGSPLLQAEEKKVRAAHQPNSSDSEDLEGMWPLESPNEVSFLHIKLRTLLPKELQEGFSAPEASRTCSSDPSLSWKKEGEVKQDVT</sequence>
<feature type="compositionally biased region" description="Acidic residues" evidence="1">
    <location>
        <begin position="56"/>
        <end position="67"/>
    </location>
</feature>
<dbReference type="EMBL" id="QBIY01012984">
    <property type="protein sequence ID" value="RXN13421.1"/>
    <property type="molecule type" value="Genomic_DNA"/>
</dbReference>
<keyword evidence="3" id="KW-1185">Reference proteome</keyword>
<evidence type="ECO:0000313" key="2">
    <source>
        <dbReference type="EMBL" id="RXN13421.1"/>
    </source>
</evidence>
<evidence type="ECO:0000256" key="1">
    <source>
        <dbReference type="SAM" id="MobiDB-lite"/>
    </source>
</evidence>
<dbReference type="Proteomes" id="UP000290572">
    <property type="component" value="Unassembled WGS sequence"/>
</dbReference>
<protein>
    <submittedName>
        <fullName evidence="2">Gag-like protein</fullName>
    </submittedName>
</protein>
<dbReference type="AlphaFoldDB" id="A0A498LYV3"/>
<name>A0A498LYV3_LABRO</name>
<feature type="region of interest" description="Disordered" evidence="1">
    <location>
        <begin position="56"/>
        <end position="131"/>
    </location>
</feature>
<comment type="caution">
    <text evidence="2">The sequence shown here is derived from an EMBL/GenBank/DDBJ whole genome shotgun (WGS) entry which is preliminary data.</text>
</comment>
<accession>A0A498LYV3</accession>
<reference evidence="2 3" key="1">
    <citation type="submission" date="2018-03" db="EMBL/GenBank/DDBJ databases">
        <title>Draft genome sequence of Rohu Carp (Labeo rohita).</title>
        <authorList>
            <person name="Das P."/>
            <person name="Kushwaha B."/>
            <person name="Joshi C.G."/>
            <person name="Kumar D."/>
            <person name="Nagpure N.S."/>
            <person name="Sahoo L."/>
            <person name="Das S.P."/>
            <person name="Bit A."/>
            <person name="Patnaik S."/>
            <person name="Meher P.K."/>
            <person name="Jayasankar P."/>
            <person name="Koringa P.G."/>
            <person name="Patel N.V."/>
            <person name="Hinsu A.T."/>
            <person name="Kumar R."/>
            <person name="Pandey M."/>
            <person name="Agarwal S."/>
            <person name="Srivastava S."/>
            <person name="Singh M."/>
            <person name="Iquebal M.A."/>
            <person name="Jaiswal S."/>
            <person name="Angadi U.B."/>
            <person name="Kumar N."/>
            <person name="Raza M."/>
            <person name="Shah T.M."/>
            <person name="Rai A."/>
            <person name="Jena J.K."/>
        </authorList>
    </citation>
    <scope>NUCLEOTIDE SEQUENCE [LARGE SCALE GENOMIC DNA]</scope>
    <source>
        <strain evidence="2">DASCIFA01</strain>
        <tissue evidence="2">Testis</tissue>
    </source>
</reference>
<proteinExistence type="predicted"/>
<gene>
    <name evidence="2" type="ORF">ROHU_009719</name>
</gene>
<organism evidence="2 3">
    <name type="scientific">Labeo rohita</name>
    <name type="common">Indian major carp</name>
    <name type="synonym">Cyprinus rohita</name>
    <dbReference type="NCBI Taxonomy" id="84645"/>
    <lineage>
        <taxon>Eukaryota</taxon>
        <taxon>Metazoa</taxon>
        <taxon>Chordata</taxon>
        <taxon>Craniata</taxon>
        <taxon>Vertebrata</taxon>
        <taxon>Euteleostomi</taxon>
        <taxon>Actinopterygii</taxon>
        <taxon>Neopterygii</taxon>
        <taxon>Teleostei</taxon>
        <taxon>Ostariophysi</taxon>
        <taxon>Cypriniformes</taxon>
        <taxon>Cyprinidae</taxon>
        <taxon>Labeoninae</taxon>
        <taxon>Labeonini</taxon>
        <taxon>Labeo</taxon>
    </lineage>
</organism>
<feature type="region of interest" description="Disordered" evidence="1">
    <location>
        <begin position="155"/>
        <end position="185"/>
    </location>
</feature>
<evidence type="ECO:0000313" key="3">
    <source>
        <dbReference type="Proteomes" id="UP000290572"/>
    </source>
</evidence>
<feature type="compositionally biased region" description="Basic and acidic residues" evidence="1">
    <location>
        <begin position="174"/>
        <end position="185"/>
    </location>
</feature>
<feature type="compositionally biased region" description="Polar residues" evidence="1">
    <location>
        <begin position="68"/>
        <end position="85"/>
    </location>
</feature>